<name>A0A834HVF7_RHYFE</name>
<dbReference type="PANTHER" id="PTHR39079">
    <property type="entry name" value="FI08034P-RELATED"/>
    <property type="match status" value="1"/>
</dbReference>
<feature type="region of interest" description="Disordered" evidence="1">
    <location>
        <begin position="371"/>
        <end position="471"/>
    </location>
</feature>
<dbReference type="OrthoDB" id="7883086at2759"/>
<dbReference type="Proteomes" id="UP000625711">
    <property type="component" value="Unassembled WGS sequence"/>
</dbReference>
<feature type="compositionally biased region" description="Basic residues" evidence="1">
    <location>
        <begin position="321"/>
        <end position="331"/>
    </location>
</feature>
<comment type="caution">
    <text evidence="3">The sequence shown here is derived from an EMBL/GenBank/DDBJ whole genome shotgun (WGS) entry which is preliminary data.</text>
</comment>
<dbReference type="AlphaFoldDB" id="A0A834HVF7"/>
<keyword evidence="4" id="KW-1185">Reference proteome</keyword>
<dbReference type="PANTHER" id="PTHR39079:SF1">
    <property type="entry name" value="GH11706P-RELATED"/>
    <property type="match status" value="1"/>
</dbReference>
<feature type="compositionally biased region" description="Low complexity" evidence="1">
    <location>
        <begin position="376"/>
        <end position="393"/>
    </location>
</feature>
<feature type="compositionally biased region" description="Basic and acidic residues" evidence="1">
    <location>
        <begin position="289"/>
        <end position="304"/>
    </location>
</feature>
<organism evidence="3 4">
    <name type="scientific">Rhynchophorus ferrugineus</name>
    <name type="common">Red palm weevil</name>
    <name type="synonym">Curculio ferrugineus</name>
    <dbReference type="NCBI Taxonomy" id="354439"/>
    <lineage>
        <taxon>Eukaryota</taxon>
        <taxon>Metazoa</taxon>
        <taxon>Ecdysozoa</taxon>
        <taxon>Arthropoda</taxon>
        <taxon>Hexapoda</taxon>
        <taxon>Insecta</taxon>
        <taxon>Pterygota</taxon>
        <taxon>Neoptera</taxon>
        <taxon>Endopterygota</taxon>
        <taxon>Coleoptera</taxon>
        <taxon>Polyphaga</taxon>
        <taxon>Cucujiformia</taxon>
        <taxon>Curculionidae</taxon>
        <taxon>Dryophthorinae</taxon>
        <taxon>Rhynchophorus</taxon>
    </lineage>
</organism>
<accession>A0A834HVF7</accession>
<feature type="region of interest" description="Disordered" evidence="1">
    <location>
        <begin position="853"/>
        <end position="982"/>
    </location>
</feature>
<feature type="domain" description="DUF4776" evidence="2">
    <location>
        <begin position="676"/>
        <end position="843"/>
    </location>
</feature>
<reference evidence="3" key="1">
    <citation type="submission" date="2020-08" db="EMBL/GenBank/DDBJ databases">
        <title>Genome sequencing and assembly of the red palm weevil Rhynchophorus ferrugineus.</title>
        <authorList>
            <person name="Dias G.B."/>
            <person name="Bergman C.M."/>
            <person name="Manee M."/>
        </authorList>
    </citation>
    <scope>NUCLEOTIDE SEQUENCE</scope>
    <source>
        <strain evidence="3">AA-2017</strain>
        <tissue evidence="3">Whole larva</tissue>
    </source>
</reference>
<sequence length="982" mass="110277">MTQKLLRYPAGCGSPKCAYTKYKLGLVDDDAELELQFLPPALGRNCGDPHCKYPLEPPLPPIHWDCPEPLPKGPCKNMNCPFLPAPLKKFKTKDLKKGPCGSPTCPYSLPGPCPAPTCPFASQPCPLKEKQPKQEIVCPKCLETTTTSEDSLCDNPECPYASKNEAKQINDPIDDPKFKGEFQDCRNPECPYKKKECTQQPKKKKKNKKKKERKSKSKDSKSCNNPSCPYALPNPCSVPTCPFAMTPCPLAQKKQKQMCPECSESTSSTTDNLNKNDGCSQTKKNVINEPKKKTSDGLLKRDNQDCGNPECPYTMKENAKKARKKKRKEKKSKMEPCNNPSCPFAKPRPSCSVPTCPFTLRPCPVIENKPVQQPKCSESSSDNESVCSNPKCPSTKKKTTKSKQPKDQVRKKETGHCKNPECPYNKKEKAKGKECGKKQDTETCDSSDCRYNQKGELKDKKKEDADESSLCSNPQCTYAELKGNKKKQSSSESVCSNPECPYADYIKMKMKDKEQDSCPQEQNSVCSNEECPERKKRKKAKKQKEKVCIQPGCPYSKKKSKKTPCIDPLCPYLQPLPSCGIPNCPYEPIPIRYSCKDPNCPSKSVNFNKPTKTLTENLQQELNHVQQAAKPLQQDAIIRQQETNIYENTTTTVYEEAMVCIKEDPCDNPDCDMQAIMEAMGDNSFPFAETNKRRMRKKGKFVYSIGDEYPGTKAGHKECMVPVFKVPPNMGWLWNIYTPTLGLKPRRGWRPGALTKSIAQRIKEHRNAKGLGLLAVPNFRKDGKHSNADLEPKVTPRPTLQIQKRENAYWITMNPLKDPSTLVENEDPYMDCTPMTFKITKNSKKEEYCACDGEEPIEESSSSSDSELDIEFTPPAGIIHPERFKKKPNVASCEAQYDPKDVAADKSAEKKKGEKKGKDKKGKDKKDKGGKGDEKKGGDDKDKDKKGKDKDKDKGKDKKDDKKETDKKSTGSKKDDKKKKGK</sequence>
<feature type="compositionally biased region" description="Basic residues" evidence="1">
    <location>
        <begin position="201"/>
        <end position="216"/>
    </location>
</feature>
<evidence type="ECO:0000259" key="2">
    <source>
        <dbReference type="Pfam" id="PF16003"/>
    </source>
</evidence>
<dbReference type="InterPro" id="IPR031949">
    <property type="entry name" value="DUF4776"/>
</dbReference>
<feature type="compositionally biased region" description="Polar residues" evidence="1">
    <location>
        <begin position="271"/>
        <end position="285"/>
    </location>
</feature>
<dbReference type="Pfam" id="PF16003">
    <property type="entry name" value="DUF4776"/>
    <property type="match status" value="2"/>
</dbReference>
<feature type="compositionally biased region" description="Basic residues" evidence="1">
    <location>
        <begin position="394"/>
        <end position="403"/>
    </location>
</feature>
<evidence type="ECO:0000256" key="1">
    <source>
        <dbReference type="SAM" id="MobiDB-lite"/>
    </source>
</evidence>
<proteinExistence type="predicted"/>
<evidence type="ECO:0000313" key="3">
    <source>
        <dbReference type="EMBL" id="KAF7265540.1"/>
    </source>
</evidence>
<feature type="compositionally biased region" description="Basic and acidic residues" evidence="1">
    <location>
        <begin position="897"/>
        <end position="912"/>
    </location>
</feature>
<gene>
    <name evidence="3" type="ORF">GWI33_020995</name>
</gene>
<feature type="region of interest" description="Disordered" evidence="1">
    <location>
        <begin position="193"/>
        <end position="228"/>
    </location>
</feature>
<evidence type="ECO:0000313" key="4">
    <source>
        <dbReference type="Proteomes" id="UP000625711"/>
    </source>
</evidence>
<protein>
    <recommendedName>
        <fullName evidence="2">DUF4776 domain-containing protein</fullName>
    </recommendedName>
</protein>
<feature type="compositionally biased region" description="Basic and acidic residues" evidence="1">
    <location>
        <begin position="404"/>
        <end position="464"/>
    </location>
</feature>
<feature type="region of interest" description="Disordered" evidence="1">
    <location>
        <begin position="262"/>
        <end position="351"/>
    </location>
</feature>
<feature type="compositionally biased region" description="Basic and acidic residues" evidence="1">
    <location>
        <begin position="921"/>
        <end position="975"/>
    </location>
</feature>
<dbReference type="EMBL" id="JAACXV010014605">
    <property type="protein sequence ID" value="KAF7265540.1"/>
    <property type="molecule type" value="Genomic_DNA"/>
</dbReference>
<feature type="domain" description="DUF4776" evidence="2">
    <location>
        <begin position="860"/>
        <end position="904"/>
    </location>
</feature>